<dbReference type="GO" id="GO:0016791">
    <property type="term" value="F:phosphatase activity"/>
    <property type="evidence" value="ECO:0007669"/>
    <property type="project" value="TreeGrafter"/>
</dbReference>
<reference evidence="4 5" key="1">
    <citation type="submission" date="2020-02" db="EMBL/GenBank/DDBJ databases">
        <authorList>
            <person name="Li X.-J."/>
            <person name="Feng X.-M."/>
        </authorList>
    </citation>
    <scope>NUCLEOTIDE SEQUENCE [LARGE SCALE GENOMIC DNA]</scope>
    <source>
        <strain evidence="4 5">CGMCC 4.7225</strain>
    </source>
</reference>
<evidence type="ECO:0000256" key="2">
    <source>
        <dbReference type="PIRSR" id="PIRSR613078-2"/>
    </source>
</evidence>
<feature type="active site" description="Tele-phosphohistidine intermediate" evidence="1">
    <location>
        <position position="12"/>
    </location>
</feature>
<evidence type="ECO:0000256" key="3">
    <source>
        <dbReference type="SAM" id="MobiDB-lite"/>
    </source>
</evidence>
<proteinExistence type="predicted"/>
<dbReference type="SUPFAM" id="SSF53254">
    <property type="entry name" value="Phosphoglycerate mutase-like"/>
    <property type="match status" value="1"/>
</dbReference>
<feature type="region of interest" description="Disordered" evidence="3">
    <location>
        <begin position="206"/>
        <end position="227"/>
    </location>
</feature>
<dbReference type="PANTHER" id="PTHR48100">
    <property type="entry name" value="BROAD-SPECIFICITY PHOSPHATASE YOR283W-RELATED"/>
    <property type="match status" value="1"/>
</dbReference>
<dbReference type="PANTHER" id="PTHR48100:SF1">
    <property type="entry name" value="HISTIDINE PHOSPHATASE FAMILY PROTEIN-RELATED"/>
    <property type="match status" value="1"/>
</dbReference>
<feature type="active site" description="Proton donor/acceptor" evidence="1">
    <location>
        <position position="85"/>
    </location>
</feature>
<dbReference type="AlphaFoldDB" id="A0A6N9YSP5"/>
<evidence type="ECO:0000256" key="1">
    <source>
        <dbReference type="PIRSR" id="PIRSR613078-1"/>
    </source>
</evidence>
<gene>
    <name evidence="4" type="ORF">G1H11_22140</name>
</gene>
<dbReference type="CDD" id="cd07067">
    <property type="entry name" value="HP_PGM_like"/>
    <property type="match status" value="1"/>
</dbReference>
<dbReference type="GO" id="GO:0005737">
    <property type="term" value="C:cytoplasm"/>
    <property type="evidence" value="ECO:0007669"/>
    <property type="project" value="TreeGrafter"/>
</dbReference>
<feature type="region of interest" description="Disordered" evidence="3">
    <location>
        <begin position="1"/>
        <end position="23"/>
    </location>
</feature>
<dbReference type="InterPro" id="IPR050275">
    <property type="entry name" value="PGM_Phosphatase"/>
</dbReference>
<dbReference type="EMBL" id="JAAGOB010000015">
    <property type="protein sequence ID" value="NED98002.1"/>
    <property type="molecule type" value="Genomic_DNA"/>
</dbReference>
<dbReference type="SMART" id="SM00855">
    <property type="entry name" value="PGAM"/>
    <property type="match status" value="1"/>
</dbReference>
<sequence>MTSPTTLTLARHGRTPWHEGNRYTGSSDIGIDDVGQQQARALAIWAADAKPHHVYASTMLRARQTAQPVGETLGLDVTTDARLCELDFGEAEGHTLDELRVTHPRAVELFLQDPSAHHLPGGEHPEDAATRATSALTEIAGRHPGQDVLVICHNTLIRLIVCRYLGVPLSAYRTALRGMAPTATTQLSVRAGGTVTLEYYNRTPSDHVESHTQAQEHAGGAPHGQVL</sequence>
<comment type="caution">
    <text evidence="4">The sequence shown here is derived from an EMBL/GenBank/DDBJ whole genome shotgun (WGS) entry which is preliminary data.</text>
</comment>
<dbReference type="RefSeq" id="WP_163820785.1">
    <property type="nucleotide sequence ID" value="NZ_JAAGOB010000015.1"/>
</dbReference>
<organism evidence="4 5">
    <name type="scientific">Phytoactinopolyspora alkaliphila</name>
    <dbReference type="NCBI Taxonomy" id="1783498"/>
    <lineage>
        <taxon>Bacteria</taxon>
        <taxon>Bacillati</taxon>
        <taxon>Actinomycetota</taxon>
        <taxon>Actinomycetes</taxon>
        <taxon>Jiangellales</taxon>
        <taxon>Jiangellaceae</taxon>
        <taxon>Phytoactinopolyspora</taxon>
    </lineage>
</organism>
<dbReference type="Pfam" id="PF00300">
    <property type="entry name" value="His_Phos_1"/>
    <property type="match status" value="1"/>
</dbReference>
<feature type="binding site" evidence="2">
    <location>
        <position position="61"/>
    </location>
    <ligand>
        <name>substrate</name>
    </ligand>
</feature>
<evidence type="ECO:0000313" key="4">
    <source>
        <dbReference type="EMBL" id="NED98002.1"/>
    </source>
</evidence>
<protein>
    <submittedName>
        <fullName evidence="4">Histidine phosphatase family protein</fullName>
    </submittedName>
</protein>
<dbReference type="Gene3D" id="3.40.50.1240">
    <property type="entry name" value="Phosphoglycerate mutase-like"/>
    <property type="match status" value="1"/>
</dbReference>
<feature type="binding site" evidence="2">
    <location>
        <begin position="24"/>
        <end position="25"/>
    </location>
    <ligand>
        <name>substrate</name>
    </ligand>
</feature>
<keyword evidence="5" id="KW-1185">Reference proteome</keyword>
<accession>A0A6N9YSP5</accession>
<evidence type="ECO:0000313" key="5">
    <source>
        <dbReference type="Proteomes" id="UP000469185"/>
    </source>
</evidence>
<dbReference type="InterPro" id="IPR013078">
    <property type="entry name" value="His_Pase_superF_clade-1"/>
</dbReference>
<dbReference type="Proteomes" id="UP000469185">
    <property type="component" value="Unassembled WGS sequence"/>
</dbReference>
<name>A0A6N9YSP5_9ACTN</name>
<dbReference type="InterPro" id="IPR029033">
    <property type="entry name" value="His_PPase_superfam"/>
</dbReference>